<feature type="domain" description="HTH iclR-type" evidence="4">
    <location>
        <begin position="7"/>
        <end position="69"/>
    </location>
</feature>
<dbReference type="GO" id="GO:0003700">
    <property type="term" value="F:DNA-binding transcription factor activity"/>
    <property type="evidence" value="ECO:0007669"/>
    <property type="project" value="TreeGrafter"/>
</dbReference>
<dbReference type="SUPFAM" id="SSF46785">
    <property type="entry name" value="Winged helix' DNA-binding domain"/>
    <property type="match status" value="1"/>
</dbReference>
<gene>
    <name evidence="6" type="ORF">FHX71_003587</name>
</gene>
<dbReference type="AlphaFoldDB" id="A0A7W3JB69"/>
<keyword evidence="2 6" id="KW-0238">DNA-binding</keyword>
<feature type="domain" description="IclR-ED" evidence="5">
    <location>
        <begin position="70"/>
        <end position="254"/>
    </location>
</feature>
<dbReference type="Gene3D" id="3.30.450.40">
    <property type="match status" value="1"/>
</dbReference>
<accession>A0A7W3JB69</accession>
<dbReference type="Proteomes" id="UP000540568">
    <property type="component" value="Unassembled WGS sequence"/>
</dbReference>
<dbReference type="InterPro" id="IPR036388">
    <property type="entry name" value="WH-like_DNA-bd_sf"/>
</dbReference>
<reference evidence="6 7" key="1">
    <citation type="submission" date="2020-07" db="EMBL/GenBank/DDBJ databases">
        <title>Sequencing the genomes of 1000 actinobacteria strains.</title>
        <authorList>
            <person name="Klenk H.-P."/>
        </authorList>
    </citation>
    <scope>NUCLEOTIDE SEQUENCE [LARGE SCALE GENOMIC DNA]</scope>
    <source>
        <strain evidence="6 7">DSM 44121</strain>
    </source>
</reference>
<dbReference type="Pfam" id="PF01614">
    <property type="entry name" value="IclR_C"/>
    <property type="match status" value="1"/>
</dbReference>
<dbReference type="RefSeq" id="WP_182618874.1">
    <property type="nucleotide sequence ID" value="NZ_BAAATF010000008.1"/>
</dbReference>
<dbReference type="PROSITE" id="PS51078">
    <property type="entry name" value="ICLR_ED"/>
    <property type="match status" value="1"/>
</dbReference>
<evidence type="ECO:0000313" key="6">
    <source>
        <dbReference type="EMBL" id="MBA8809611.1"/>
    </source>
</evidence>
<proteinExistence type="predicted"/>
<evidence type="ECO:0000256" key="1">
    <source>
        <dbReference type="ARBA" id="ARBA00023015"/>
    </source>
</evidence>
<dbReference type="EMBL" id="JACGWV010000002">
    <property type="protein sequence ID" value="MBA8809611.1"/>
    <property type="molecule type" value="Genomic_DNA"/>
</dbReference>
<evidence type="ECO:0000313" key="7">
    <source>
        <dbReference type="Proteomes" id="UP000540568"/>
    </source>
</evidence>
<dbReference type="PROSITE" id="PS51077">
    <property type="entry name" value="HTH_ICLR"/>
    <property type="match status" value="1"/>
</dbReference>
<organism evidence="6 7">
    <name type="scientific">Promicromonospora sukumoe</name>
    <dbReference type="NCBI Taxonomy" id="88382"/>
    <lineage>
        <taxon>Bacteria</taxon>
        <taxon>Bacillati</taxon>
        <taxon>Actinomycetota</taxon>
        <taxon>Actinomycetes</taxon>
        <taxon>Micrococcales</taxon>
        <taxon>Promicromonosporaceae</taxon>
        <taxon>Promicromonospora</taxon>
    </lineage>
</organism>
<protein>
    <submittedName>
        <fullName evidence="6">DNA-binding IclR family transcriptional regulator</fullName>
    </submittedName>
</protein>
<name>A0A7W3JB69_9MICO</name>
<dbReference type="PANTHER" id="PTHR30136:SF35">
    <property type="entry name" value="HTH-TYPE TRANSCRIPTIONAL REGULATOR RV1719"/>
    <property type="match status" value="1"/>
</dbReference>
<dbReference type="InterPro" id="IPR005471">
    <property type="entry name" value="Tscrpt_reg_IclR_N"/>
</dbReference>
<evidence type="ECO:0000259" key="5">
    <source>
        <dbReference type="PROSITE" id="PS51078"/>
    </source>
</evidence>
<dbReference type="InterPro" id="IPR029016">
    <property type="entry name" value="GAF-like_dom_sf"/>
</dbReference>
<dbReference type="GO" id="GO:0003677">
    <property type="term" value="F:DNA binding"/>
    <property type="evidence" value="ECO:0007669"/>
    <property type="project" value="UniProtKB-KW"/>
</dbReference>
<comment type="caution">
    <text evidence="6">The sequence shown here is derived from an EMBL/GenBank/DDBJ whole genome shotgun (WGS) entry which is preliminary data.</text>
</comment>
<dbReference type="Pfam" id="PF09339">
    <property type="entry name" value="HTH_IclR"/>
    <property type="match status" value="1"/>
</dbReference>
<dbReference type="PANTHER" id="PTHR30136">
    <property type="entry name" value="HELIX-TURN-HELIX TRANSCRIPTIONAL REGULATOR, ICLR FAMILY"/>
    <property type="match status" value="1"/>
</dbReference>
<evidence type="ECO:0000256" key="2">
    <source>
        <dbReference type="ARBA" id="ARBA00023125"/>
    </source>
</evidence>
<keyword evidence="7" id="KW-1185">Reference proteome</keyword>
<keyword evidence="3" id="KW-0804">Transcription</keyword>
<keyword evidence="1" id="KW-0805">Transcription regulation</keyword>
<dbReference type="InterPro" id="IPR050707">
    <property type="entry name" value="HTH_MetabolicPath_Reg"/>
</dbReference>
<dbReference type="InterPro" id="IPR014757">
    <property type="entry name" value="Tscrpt_reg_IclR_C"/>
</dbReference>
<dbReference type="InterPro" id="IPR036390">
    <property type="entry name" value="WH_DNA-bd_sf"/>
</dbReference>
<dbReference type="GO" id="GO:0045892">
    <property type="term" value="P:negative regulation of DNA-templated transcription"/>
    <property type="evidence" value="ECO:0007669"/>
    <property type="project" value="TreeGrafter"/>
</dbReference>
<dbReference type="SMART" id="SM00346">
    <property type="entry name" value="HTH_ICLR"/>
    <property type="match status" value="1"/>
</dbReference>
<evidence type="ECO:0000259" key="4">
    <source>
        <dbReference type="PROSITE" id="PS51077"/>
    </source>
</evidence>
<sequence length="255" mass="26720">MGTSSAVPAARHTARLLSFLAAQPGPVPAGAIAHGIGVPRSSVYHLLSVLGDEGFVRHFPDERRYGLGVAALGLGSAYTRQAPLTRLAAPVVARLVEAAGENGHLAVLNGREVLYLVEQRAAGRPPLVTDVDVHLPSHLTASGRAVLALLPPAQVRALYPTPGSFTDLTGAGPRTLRELRDVLRLVRERGFAVEDGEVTAGFASVASAVVDHTGRPVAGLAITFRSEAYDDDARAGLAEQATRAAREVSRRLGAR</sequence>
<dbReference type="Gene3D" id="1.10.10.10">
    <property type="entry name" value="Winged helix-like DNA-binding domain superfamily/Winged helix DNA-binding domain"/>
    <property type="match status" value="1"/>
</dbReference>
<evidence type="ECO:0000256" key="3">
    <source>
        <dbReference type="ARBA" id="ARBA00023163"/>
    </source>
</evidence>
<dbReference type="SUPFAM" id="SSF55781">
    <property type="entry name" value="GAF domain-like"/>
    <property type="match status" value="1"/>
</dbReference>